<evidence type="ECO:0000256" key="6">
    <source>
        <dbReference type="PIRSR" id="PIRSR600888-3"/>
    </source>
</evidence>
<dbReference type="EMBL" id="HG794546">
    <property type="protein sequence ID" value="CDL01392.1"/>
    <property type="molecule type" value="Genomic_DNA"/>
</dbReference>
<dbReference type="UniPathway" id="UPA00124"/>
<evidence type="ECO:0000256" key="2">
    <source>
        <dbReference type="ARBA" id="ARBA00001997"/>
    </source>
</evidence>
<dbReference type="Gene3D" id="2.60.120.10">
    <property type="entry name" value="Jelly Rolls"/>
    <property type="match status" value="1"/>
</dbReference>
<comment type="similarity">
    <text evidence="7">Belongs to the dTDP-4-dehydrorhamnose 3,5-epimerase family.</text>
</comment>
<evidence type="ECO:0000313" key="9">
    <source>
        <dbReference type="Proteomes" id="UP000018922"/>
    </source>
</evidence>
<evidence type="ECO:0000256" key="5">
    <source>
        <dbReference type="PIRSR" id="PIRSR600888-1"/>
    </source>
</evidence>
<keyword evidence="7 8" id="KW-0413">Isomerase</keyword>
<dbReference type="AlphaFoldDB" id="V6F7Q9"/>
<evidence type="ECO:0000313" key="8">
    <source>
        <dbReference type="EMBL" id="CDL01392.1"/>
    </source>
</evidence>
<dbReference type="Pfam" id="PF00908">
    <property type="entry name" value="dTDP_sugar_isom"/>
    <property type="match status" value="1"/>
</dbReference>
<evidence type="ECO:0000256" key="4">
    <source>
        <dbReference type="ARBA" id="ARBA00019595"/>
    </source>
</evidence>
<organism evidence="8 9">
    <name type="scientific">Magnetospirillum gryphiswaldense (strain DSM 6361 / JCM 21280 / NBRC 15271 / MSR-1)</name>
    <dbReference type="NCBI Taxonomy" id="431944"/>
    <lineage>
        <taxon>Bacteria</taxon>
        <taxon>Pseudomonadati</taxon>
        <taxon>Pseudomonadota</taxon>
        <taxon>Alphaproteobacteria</taxon>
        <taxon>Rhodospirillales</taxon>
        <taxon>Rhodospirillaceae</taxon>
        <taxon>Magnetospirillum</taxon>
    </lineage>
</organism>
<dbReference type="InterPro" id="IPR000888">
    <property type="entry name" value="RmlC-like"/>
</dbReference>
<dbReference type="InterPro" id="IPR011051">
    <property type="entry name" value="RmlC_Cupin_sf"/>
</dbReference>
<evidence type="ECO:0000256" key="1">
    <source>
        <dbReference type="ARBA" id="ARBA00001298"/>
    </source>
</evidence>
<dbReference type="CDD" id="cd00438">
    <property type="entry name" value="cupin_RmlC"/>
    <property type="match status" value="1"/>
</dbReference>
<evidence type="ECO:0000256" key="7">
    <source>
        <dbReference type="RuleBase" id="RU364069"/>
    </source>
</evidence>
<reference evidence="8 9" key="1">
    <citation type="journal article" date="2014" name="Genome Announc.">
        <title>Complete genome sequence of Magnetospirillum gryphiswaldense MSR-1.</title>
        <authorList>
            <person name="Wang X."/>
            <person name="Wang Q."/>
            <person name="Zhang W."/>
            <person name="Wang Y."/>
            <person name="Li L."/>
            <person name="Wen T."/>
            <person name="Zhang T."/>
            <person name="Zhang Y."/>
            <person name="Xu J."/>
            <person name="Hu J."/>
            <person name="Li S."/>
            <person name="Liu L."/>
            <person name="Liu J."/>
            <person name="Jiang W."/>
            <person name="Tian J."/>
            <person name="Li Y."/>
            <person name="Schuler D."/>
            <person name="Wang L."/>
            <person name="Li J."/>
        </authorList>
    </citation>
    <scope>NUCLEOTIDE SEQUENCE [LARGE SCALE GENOMIC DNA]</scope>
    <source>
        <strain evidence="9">DSM 6361 / JCM 21280 / NBRC 15271 / MSR-1</strain>
    </source>
</reference>
<dbReference type="GO" id="GO:0000271">
    <property type="term" value="P:polysaccharide biosynthetic process"/>
    <property type="evidence" value="ECO:0007669"/>
    <property type="project" value="TreeGrafter"/>
</dbReference>
<dbReference type="Proteomes" id="UP000018922">
    <property type="component" value="Chromosome I"/>
</dbReference>
<dbReference type="PANTHER" id="PTHR21047:SF2">
    <property type="entry name" value="THYMIDINE DIPHOSPHO-4-KETO-RHAMNOSE 3,5-EPIMERASE"/>
    <property type="match status" value="1"/>
</dbReference>
<dbReference type="eggNOG" id="COG1898">
    <property type="taxonomic scope" value="Bacteria"/>
</dbReference>
<keyword evidence="9" id="KW-1185">Reference proteome</keyword>
<proteinExistence type="inferred from homology"/>
<dbReference type="STRING" id="1430440.MGMSRv2__4177"/>
<sequence>MIVDKSEIDGVLTVTPGIFEDYRGYYVETYNQHDYQAAGIAVPFVQDDISVSRRGVLRGLHGDAKTWKLISCLSGEIYLAVLDCRDCSPTKGAWQGFTISDRNRMQVLVPPGVANGHAILSERAIFHYKQSEYYDPGSQFTVKWNDPAHGIWWPLSDPILSQRDR</sequence>
<dbReference type="HOGENOM" id="CLU_090940_1_1_5"/>
<gene>
    <name evidence="8" type="primary">rfbC</name>
    <name evidence="8" type="ordered locus">MGMSRv2__4177</name>
</gene>
<feature type="active site" description="Proton acceptor" evidence="5">
    <location>
        <position position="61"/>
    </location>
</feature>
<feature type="active site" description="Proton donor" evidence="5">
    <location>
        <position position="128"/>
    </location>
</feature>
<feature type="site" description="Participates in a stacking interaction with the thymidine ring of dTDP-4-oxo-6-deoxyglucose" evidence="6">
    <location>
        <position position="134"/>
    </location>
</feature>
<dbReference type="GO" id="GO:0008830">
    <property type="term" value="F:dTDP-4-dehydrorhamnose 3,5-epimerase activity"/>
    <property type="evidence" value="ECO:0007669"/>
    <property type="project" value="UniProtKB-UniRule"/>
</dbReference>
<protein>
    <recommendedName>
        <fullName evidence="4 7">dTDP-4-dehydrorhamnose 3,5-epimerase</fullName>
        <ecNumber evidence="3 7">5.1.3.13</ecNumber>
    </recommendedName>
    <alternativeName>
        <fullName evidence="7">Thymidine diphospho-4-keto-rhamnose 3,5-epimerase</fullName>
    </alternativeName>
</protein>
<comment type="catalytic activity">
    <reaction evidence="1 7">
        <text>dTDP-4-dehydro-6-deoxy-alpha-D-glucose = dTDP-4-dehydro-beta-L-rhamnose</text>
        <dbReference type="Rhea" id="RHEA:16969"/>
        <dbReference type="ChEBI" id="CHEBI:57649"/>
        <dbReference type="ChEBI" id="CHEBI:62830"/>
        <dbReference type="EC" id="5.1.3.13"/>
    </reaction>
</comment>
<dbReference type="GO" id="GO:0005829">
    <property type="term" value="C:cytosol"/>
    <property type="evidence" value="ECO:0007669"/>
    <property type="project" value="TreeGrafter"/>
</dbReference>
<dbReference type="GO" id="GO:0019305">
    <property type="term" value="P:dTDP-rhamnose biosynthetic process"/>
    <property type="evidence" value="ECO:0007669"/>
    <property type="project" value="UniProtKB-UniRule"/>
</dbReference>
<comment type="subunit">
    <text evidence="7">Homodimer.</text>
</comment>
<comment type="function">
    <text evidence="2 7">Catalyzes the epimerization of the C3' and C5'positions of dTDP-6-deoxy-D-xylo-4-hexulose, forming dTDP-6-deoxy-L-lyxo-4-hexulose.</text>
</comment>
<dbReference type="NCBIfam" id="TIGR01221">
    <property type="entry name" value="rmlC"/>
    <property type="match status" value="1"/>
</dbReference>
<dbReference type="PANTHER" id="PTHR21047">
    <property type="entry name" value="DTDP-6-DEOXY-D-GLUCOSE-3,5 EPIMERASE"/>
    <property type="match status" value="1"/>
</dbReference>
<dbReference type="KEGG" id="mgy:MGMSRv2__4177"/>
<dbReference type="EC" id="5.1.3.13" evidence="3 7"/>
<dbReference type="InterPro" id="IPR014710">
    <property type="entry name" value="RmlC-like_jellyroll"/>
</dbReference>
<comment type="pathway">
    <text evidence="7">Carbohydrate biosynthesis; dTDP-L-rhamnose biosynthesis.</text>
</comment>
<dbReference type="SUPFAM" id="SSF51182">
    <property type="entry name" value="RmlC-like cupins"/>
    <property type="match status" value="1"/>
</dbReference>
<accession>V6F7Q9</accession>
<name>V6F7Q9_MAGGM</name>
<evidence type="ECO:0000256" key="3">
    <source>
        <dbReference type="ARBA" id="ARBA00012098"/>
    </source>
</evidence>